<evidence type="ECO:0000313" key="4">
    <source>
        <dbReference type="Proteomes" id="UP000236305"/>
    </source>
</evidence>
<proteinExistence type="predicted"/>
<dbReference type="PANTHER" id="PTHR37019:SF1">
    <property type="entry name" value="EXPERA DOMAIN-CONTAINING PROTEIN"/>
    <property type="match status" value="1"/>
</dbReference>
<keyword evidence="1" id="KW-1133">Transmembrane helix</keyword>
<sequence>MDVSLWSTRRNSAARKQSFSRRLPIRVHNDATVLRVPENRTSQYFNNNNPAKLSNLFFLCSEVLADSPTLLWSRIDRPIELAQVDVLDRTFSDIPHRFKNMAPQAGQTKTKTVSAGFNLPPAYSLFFLVIEPISALVGAFFAHFKPEVYLELTHAATAPSTLPLGTGIAMSQLANLYLFFALNEAIVLRATADLKVWSAVLFVLLVADLGHLYTVRALGPGIYYNVAGWNAIDWGNVPFVYFGAIMRIAFLSGIGLGNKAVPTKKQK</sequence>
<dbReference type="EMBL" id="MPSH01000057">
    <property type="protein sequence ID" value="PNH26733.1"/>
    <property type="molecule type" value="Genomic_DNA"/>
</dbReference>
<name>A0AA45AHK6_VERDA</name>
<keyword evidence="1" id="KW-0812">Transmembrane</keyword>
<comment type="caution">
    <text evidence="3">The sequence shown here is derived from an EMBL/GenBank/DDBJ whole genome shotgun (WGS) entry which is preliminary data.</text>
</comment>
<evidence type="ECO:0000259" key="2">
    <source>
        <dbReference type="Pfam" id="PF24803"/>
    </source>
</evidence>
<dbReference type="AlphaFoldDB" id="A0AA45AHK6"/>
<reference evidence="3 4" key="1">
    <citation type="submission" date="2017-12" db="EMBL/GenBank/DDBJ databases">
        <title>Comparative genomics yields insights into virulence evolution of Verticillium dahliae.</title>
        <authorList>
            <person name="Fan R."/>
            <person name="Armitage A.D."/>
            <person name="Cascant-Lopez E."/>
            <person name="Sobczyk M."/>
            <person name="Cockerton H.M."/>
            <person name="Harrison R.J."/>
        </authorList>
    </citation>
    <scope>NUCLEOTIDE SEQUENCE [LARGE SCALE GENOMIC DNA]</scope>
    <source>
        <strain evidence="3 4">12008</strain>
    </source>
</reference>
<dbReference type="InterPro" id="IPR056121">
    <property type="entry name" value="DUF7704"/>
</dbReference>
<evidence type="ECO:0000313" key="3">
    <source>
        <dbReference type="EMBL" id="PNH26733.1"/>
    </source>
</evidence>
<dbReference type="Pfam" id="PF24803">
    <property type="entry name" value="DUF7704"/>
    <property type="match status" value="1"/>
</dbReference>
<accession>A0AA45AHK6</accession>
<evidence type="ECO:0000256" key="1">
    <source>
        <dbReference type="SAM" id="Phobius"/>
    </source>
</evidence>
<feature type="domain" description="DUF7704" evidence="2">
    <location>
        <begin position="118"/>
        <end position="254"/>
    </location>
</feature>
<protein>
    <recommendedName>
        <fullName evidence="2">DUF7704 domain-containing protein</fullName>
    </recommendedName>
</protein>
<feature type="transmembrane region" description="Helical" evidence="1">
    <location>
        <begin position="194"/>
        <end position="219"/>
    </location>
</feature>
<dbReference type="Proteomes" id="UP000236305">
    <property type="component" value="Unassembled WGS sequence"/>
</dbReference>
<keyword evidence="1" id="KW-0472">Membrane</keyword>
<feature type="transmembrane region" description="Helical" evidence="1">
    <location>
        <begin position="162"/>
        <end position="182"/>
    </location>
</feature>
<feature type="transmembrane region" description="Helical" evidence="1">
    <location>
        <begin position="122"/>
        <end position="142"/>
    </location>
</feature>
<dbReference type="PANTHER" id="PTHR37019">
    <property type="entry name" value="CHROMOSOME 1, WHOLE GENOME SHOTGUN SEQUENCE"/>
    <property type="match status" value="1"/>
</dbReference>
<gene>
    <name evidence="3" type="ORF">BJF96_g9940</name>
</gene>
<feature type="transmembrane region" description="Helical" evidence="1">
    <location>
        <begin position="239"/>
        <end position="257"/>
    </location>
</feature>
<organism evidence="3 4">
    <name type="scientific">Verticillium dahliae</name>
    <name type="common">Verticillium wilt</name>
    <dbReference type="NCBI Taxonomy" id="27337"/>
    <lineage>
        <taxon>Eukaryota</taxon>
        <taxon>Fungi</taxon>
        <taxon>Dikarya</taxon>
        <taxon>Ascomycota</taxon>
        <taxon>Pezizomycotina</taxon>
        <taxon>Sordariomycetes</taxon>
        <taxon>Hypocreomycetidae</taxon>
        <taxon>Glomerellales</taxon>
        <taxon>Plectosphaerellaceae</taxon>
        <taxon>Verticillium</taxon>
    </lineage>
</organism>